<feature type="chain" id="PRO_5046309584" evidence="1">
    <location>
        <begin position="23"/>
        <end position="263"/>
    </location>
</feature>
<dbReference type="Proteomes" id="UP000733379">
    <property type="component" value="Unassembled WGS sequence"/>
</dbReference>
<evidence type="ECO:0000313" key="3">
    <source>
        <dbReference type="Proteomes" id="UP000733379"/>
    </source>
</evidence>
<dbReference type="PROSITE" id="PS51257">
    <property type="entry name" value="PROKAR_LIPOPROTEIN"/>
    <property type="match status" value="1"/>
</dbReference>
<sequence length="263" mass="28328">MKRNPRALAAIGLILLATVLPATTGCDSSEDPDNTPRLRVQVLSTRPHDTTAFTEGLEIDGNVLYEATGLDGHSGVRATDSTTGAELARIDLPSQYFGEGITLAGNTLWELTWKSGVAFARDPNTLAERGTARYEGEGWGLCTRRGKLVMSNGTDALAFRDPVSFAPTGSVRLTSHHSARLNELECAPDGSVYANVWPTDHILHIDPDSGRVLGDIDGSGLLTPTQQANADVLNGITDLPGTDHFLITGKYWPVMFEVRFVPR</sequence>
<feature type="signal peptide" evidence="1">
    <location>
        <begin position="1"/>
        <end position="22"/>
    </location>
</feature>
<dbReference type="EMBL" id="JAHKNI010000002">
    <property type="protein sequence ID" value="MBU3061264.1"/>
    <property type="molecule type" value="Genomic_DNA"/>
</dbReference>
<keyword evidence="3" id="KW-1185">Reference proteome</keyword>
<proteinExistence type="predicted"/>
<organism evidence="2 3">
    <name type="scientific">Nocardia albiluteola</name>
    <dbReference type="NCBI Taxonomy" id="2842303"/>
    <lineage>
        <taxon>Bacteria</taxon>
        <taxon>Bacillati</taxon>
        <taxon>Actinomycetota</taxon>
        <taxon>Actinomycetes</taxon>
        <taxon>Mycobacteriales</taxon>
        <taxon>Nocardiaceae</taxon>
        <taxon>Nocardia</taxon>
    </lineage>
</organism>
<reference evidence="2 3" key="1">
    <citation type="submission" date="2021-06" db="EMBL/GenBank/DDBJ databases">
        <title>Actinomycetes sequencing.</title>
        <authorList>
            <person name="Shan Q."/>
        </authorList>
    </citation>
    <scope>NUCLEOTIDE SEQUENCE [LARGE SCALE GENOMIC DNA]</scope>
    <source>
        <strain evidence="2 3">NEAU-G5</strain>
    </source>
</reference>
<accession>A0ABS6ATA1</accession>
<evidence type="ECO:0000256" key="1">
    <source>
        <dbReference type="SAM" id="SignalP"/>
    </source>
</evidence>
<dbReference type="Pfam" id="PF05096">
    <property type="entry name" value="Glu_cyclase_2"/>
    <property type="match status" value="1"/>
</dbReference>
<dbReference type="RefSeq" id="WP_215916172.1">
    <property type="nucleotide sequence ID" value="NZ_JAHKNI010000002.1"/>
</dbReference>
<dbReference type="SUPFAM" id="SSF50969">
    <property type="entry name" value="YVTN repeat-like/Quinoprotein amine dehydrogenase"/>
    <property type="match status" value="1"/>
</dbReference>
<dbReference type="InterPro" id="IPR007788">
    <property type="entry name" value="QCT"/>
</dbReference>
<dbReference type="PANTHER" id="PTHR31270">
    <property type="entry name" value="GLUTAMINYL-PEPTIDE CYCLOTRANSFERASE"/>
    <property type="match status" value="1"/>
</dbReference>
<dbReference type="InterPro" id="IPR011044">
    <property type="entry name" value="Quino_amine_DH_bsu"/>
</dbReference>
<keyword evidence="1" id="KW-0732">Signal</keyword>
<comment type="caution">
    <text evidence="2">The sequence shown here is derived from an EMBL/GenBank/DDBJ whole genome shotgun (WGS) entry which is preliminary data.</text>
</comment>
<evidence type="ECO:0000313" key="2">
    <source>
        <dbReference type="EMBL" id="MBU3061264.1"/>
    </source>
</evidence>
<gene>
    <name evidence="2" type="ORF">KO481_06985</name>
</gene>
<dbReference type="PANTHER" id="PTHR31270:SF1">
    <property type="entry name" value="GLUTAMINYL-PEPTIDE CYCLOTRANSFERASE"/>
    <property type="match status" value="1"/>
</dbReference>
<name>A0ABS6ATA1_9NOCA</name>
<protein>
    <submittedName>
        <fullName evidence="2">Glutaminyl-peptide cyclotransferase</fullName>
    </submittedName>
</protein>